<dbReference type="InterPro" id="IPR023353">
    <property type="entry name" value="LemA-like_dom_sf"/>
</dbReference>
<dbReference type="KEGG" id="tdu:QJT80_10915"/>
<keyword evidence="3" id="KW-0812">Transmembrane</keyword>
<dbReference type="InterPro" id="IPR007156">
    <property type="entry name" value="MamQ_LemA"/>
</dbReference>
<organism evidence="7">
    <name type="scientific">Candidatus Thiocaldithrix dubininis</name>
    <dbReference type="NCBI Taxonomy" id="3080823"/>
    <lineage>
        <taxon>Bacteria</taxon>
        <taxon>Pseudomonadati</taxon>
        <taxon>Pseudomonadota</taxon>
        <taxon>Gammaproteobacteria</taxon>
        <taxon>Thiotrichales</taxon>
        <taxon>Thiotrichaceae</taxon>
        <taxon>Candidatus Thiocaldithrix</taxon>
    </lineage>
</organism>
<dbReference type="PROSITE" id="PS51257">
    <property type="entry name" value="PROKAR_LIPOPROTEIN"/>
    <property type="match status" value="1"/>
</dbReference>
<name>A0AA95H6B2_9GAMM</name>
<dbReference type="Proteomes" id="UP001300672">
    <property type="component" value="Chromosome"/>
</dbReference>
<dbReference type="GO" id="GO:0016020">
    <property type="term" value="C:membrane"/>
    <property type="evidence" value="ECO:0007669"/>
    <property type="project" value="UniProtKB-SubCell"/>
</dbReference>
<keyword evidence="6" id="KW-0732">Signal</keyword>
<dbReference type="Pfam" id="PF04011">
    <property type="entry name" value="LemA"/>
    <property type="match status" value="1"/>
</dbReference>
<evidence type="ECO:0000256" key="4">
    <source>
        <dbReference type="ARBA" id="ARBA00022989"/>
    </source>
</evidence>
<dbReference type="AlphaFoldDB" id="A0AA95H6B2"/>
<dbReference type="PANTHER" id="PTHR34478:SF2">
    <property type="entry name" value="MEMBRANE PROTEIN"/>
    <property type="match status" value="1"/>
</dbReference>
<evidence type="ECO:0000256" key="5">
    <source>
        <dbReference type="ARBA" id="ARBA00023136"/>
    </source>
</evidence>
<gene>
    <name evidence="7" type="ORF">QJT80_10915</name>
</gene>
<dbReference type="SUPFAM" id="SSF140478">
    <property type="entry name" value="LemA-like"/>
    <property type="match status" value="1"/>
</dbReference>
<dbReference type="EMBL" id="CP124755">
    <property type="protein sequence ID" value="WGZ90008.1"/>
    <property type="molecule type" value="Genomic_DNA"/>
</dbReference>
<evidence type="ECO:0000313" key="7">
    <source>
        <dbReference type="EMBL" id="WGZ90008.1"/>
    </source>
</evidence>
<evidence type="ECO:0000256" key="6">
    <source>
        <dbReference type="SAM" id="SignalP"/>
    </source>
</evidence>
<reference evidence="7" key="1">
    <citation type="journal article" date="2023" name="Int. J. Mol. Sci.">
        <title>Metagenomics Revealed a New Genus 'Candidatus Thiocaldithrix dubininis' gen. nov., sp. nov. and a New Species 'Candidatus Thiothrix putei' sp. nov. in the Family Thiotrichaceae, Some Members of Which Have Traits of Both Na+- and H+-Motive Energetics.</title>
        <authorList>
            <person name="Ravin N.V."/>
            <person name="Muntyan M.S."/>
            <person name="Smolyakov D.D."/>
            <person name="Rudenko T.S."/>
            <person name="Beletsky A.V."/>
            <person name="Mardanov A.V."/>
            <person name="Grabovich M.Y."/>
        </authorList>
    </citation>
    <scope>NUCLEOTIDE SEQUENCE</scope>
    <source>
        <strain evidence="7">GKL-01</strain>
    </source>
</reference>
<evidence type="ECO:0000256" key="3">
    <source>
        <dbReference type="ARBA" id="ARBA00022692"/>
    </source>
</evidence>
<evidence type="ECO:0000256" key="2">
    <source>
        <dbReference type="ARBA" id="ARBA00008854"/>
    </source>
</evidence>
<accession>A0AA95H6B2</accession>
<protein>
    <submittedName>
        <fullName evidence="7">LemA family protein</fullName>
    </submittedName>
</protein>
<keyword evidence="4" id="KW-1133">Transmembrane helix</keyword>
<comment type="subcellular location">
    <subcellularLocation>
        <location evidence="1">Membrane</location>
        <topology evidence="1">Single-pass membrane protein</topology>
    </subcellularLocation>
</comment>
<reference evidence="7" key="2">
    <citation type="submission" date="2023-04" db="EMBL/GenBank/DDBJ databases">
        <authorList>
            <person name="Beletskiy A.V."/>
            <person name="Mardanov A.V."/>
            <person name="Ravin N.V."/>
        </authorList>
    </citation>
    <scope>NUCLEOTIDE SEQUENCE</scope>
    <source>
        <strain evidence="7">GKL-01</strain>
    </source>
</reference>
<dbReference type="PANTHER" id="PTHR34478">
    <property type="entry name" value="PROTEIN LEMA"/>
    <property type="match status" value="1"/>
</dbReference>
<proteinExistence type="inferred from homology"/>
<feature type="signal peptide" evidence="6">
    <location>
        <begin position="1"/>
        <end position="21"/>
    </location>
</feature>
<sequence>MYKRLISLFTFLLLLSGLSGCGYNSLQSEDEAVKAAWSEVVNQYQRRADLVPNLVKTVQGYANQEKTVLTEVTQARASVGKIQVTPDMVNDPAAMQKYNEAQGQLTNALSRLLVVSENYPNLKSDALFRDLTAQLEGTENRITVARNRYIEAVQTFNTTARQFPTNITAKIFGMKPKPNFTVEDEAAISKAPQVNFDNQPTPAPAGR</sequence>
<evidence type="ECO:0000256" key="1">
    <source>
        <dbReference type="ARBA" id="ARBA00004167"/>
    </source>
</evidence>
<keyword evidence="5" id="KW-0472">Membrane</keyword>
<dbReference type="Gene3D" id="1.20.1440.20">
    <property type="entry name" value="LemA-like domain"/>
    <property type="match status" value="1"/>
</dbReference>
<comment type="similarity">
    <text evidence="2">Belongs to the LemA family.</text>
</comment>
<feature type="chain" id="PRO_5041719530" evidence="6">
    <location>
        <begin position="22"/>
        <end position="207"/>
    </location>
</feature>